<dbReference type="Pfam" id="PF00089">
    <property type="entry name" value="Trypsin"/>
    <property type="match status" value="1"/>
</dbReference>
<dbReference type="SMART" id="SM00020">
    <property type="entry name" value="Tryp_SPc"/>
    <property type="match status" value="1"/>
</dbReference>
<keyword evidence="4" id="KW-1185">Reference proteome</keyword>
<dbReference type="GO" id="GO:0004252">
    <property type="term" value="F:serine-type endopeptidase activity"/>
    <property type="evidence" value="ECO:0007669"/>
    <property type="project" value="InterPro"/>
</dbReference>
<gene>
    <name evidence="5" type="primary">LOC13036546</name>
</gene>
<dbReference type="InterPro" id="IPR001254">
    <property type="entry name" value="Trypsin_dom"/>
</dbReference>
<dbReference type="RefSeq" id="XP_033232425.1">
    <property type="nucleotide sequence ID" value="XM_033376534.1"/>
</dbReference>
<evidence type="ECO:0000259" key="3">
    <source>
        <dbReference type="PROSITE" id="PS50240"/>
    </source>
</evidence>
<reference evidence="4" key="1">
    <citation type="submission" date="2024-06" db="UniProtKB">
        <authorList>
            <consortium name="RefSeq"/>
        </authorList>
    </citation>
    <scope>NUCLEOTIDE SEQUENCE [LARGE SCALE GENOMIC DNA]</scope>
    <source>
        <strain evidence="4">MV2-25</strain>
    </source>
</reference>
<dbReference type="PANTHER" id="PTHR24256">
    <property type="entry name" value="TRYPTASE-RELATED"/>
    <property type="match status" value="1"/>
</dbReference>
<evidence type="ECO:0000256" key="1">
    <source>
        <dbReference type="ARBA" id="ARBA00023157"/>
    </source>
</evidence>
<dbReference type="Gene3D" id="2.40.10.10">
    <property type="entry name" value="Trypsin-like serine proteases"/>
    <property type="match status" value="1"/>
</dbReference>
<dbReference type="PROSITE" id="PS50240">
    <property type="entry name" value="TRYPSIN_DOM"/>
    <property type="match status" value="1"/>
</dbReference>
<protein>
    <submittedName>
        <fullName evidence="5">Venom peptide isomerase heavy chain</fullName>
    </submittedName>
</protein>
<keyword evidence="5" id="KW-0413">Isomerase</keyword>
<dbReference type="AlphaFoldDB" id="A0A6I8VMY8"/>
<evidence type="ECO:0000313" key="5">
    <source>
        <dbReference type="RefSeq" id="XP_033232425.1"/>
    </source>
</evidence>
<dbReference type="Proteomes" id="UP000001819">
    <property type="component" value="Chromosome 2"/>
</dbReference>
<dbReference type="GO" id="GO:0006508">
    <property type="term" value="P:proteolysis"/>
    <property type="evidence" value="ECO:0007669"/>
    <property type="project" value="InterPro"/>
</dbReference>
<dbReference type="SUPFAM" id="SSF50494">
    <property type="entry name" value="Trypsin-like serine proteases"/>
    <property type="match status" value="1"/>
</dbReference>
<dbReference type="InterPro" id="IPR009003">
    <property type="entry name" value="Peptidase_S1_PA"/>
</dbReference>
<feature type="domain" description="Peptidase S1" evidence="3">
    <location>
        <begin position="57"/>
        <end position="293"/>
    </location>
</feature>
<dbReference type="InterPro" id="IPR051487">
    <property type="entry name" value="Ser/Thr_Proteases_Immune/Dev"/>
</dbReference>
<dbReference type="GO" id="GO:0016853">
    <property type="term" value="F:isomerase activity"/>
    <property type="evidence" value="ECO:0007669"/>
    <property type="project" value="UniProtKB-KW"/>
</dbReference>
<comment type="similarity">
    <text evidence="2">Belongs to the peptidase S1 family. CLIP subfamily.</text>
</comment>
<organism evidence="4 5">
    <name type="scientific">Drosophila pseudoobscura pseudoobscura</name>
    <name type="common">Fruit fly</name>
    <dbReference type="NCBI Taxonomy" id="46245"/>
    <lineage>
        <taxon>Eukaryota</taxon>
        <taxon>Metazoa</taxon>
        <taxon>Ecdysozoa</taxon>
        <taxon>Arthropoda</taxon>
        <taxon>Hexapoda</taxon>
        <taxon>Insecta</taxon>
        <taxon>Pterygota</taxon>
        <taxon>Neoptera</taxon>
        <taxon>Endopterygota</taxon>
        <taxon>Diptera</taxon>
        <taxon>Brachycera</taxon>
        <taxon>Muscomorpha</taxon>
        <taxon>Ephydroidea</taxon>
        <taxon>Drosophilidae</taxon>
        <taxon>Drosophila</taxon>
        <taxon>Sophophora</taxon>
    </lineage>
</organism>
<proteinExistence type="inferred from homology"/>
<evidence type="ECO:0000313" key="4">
    <source>
        <dbReference type="Proteomes" id="UP000001819"/>
    </source>
</evidence>
<dbReference type="InterPro" id="IPR043504">
    <property type="entry name" value="Peptidase_S1_PA_chymotrypsin"/>
</dbReference>
<dbReference type="KEGG" id="dpo:13036546"/>
<accession>A0A6I8VMY8</accession>
<dbReference type="InParanoid" id="A0A6I8VMY8"/>
<sequence length="295" mass="33546">MIQSIQSLLVRRPIHSSHNEMPGSRVFVFVNSIVLSVLAIAVVCEEEACGRLDERQLYTNKVYAEQDEQPWLGRLVYKNSSEAFIFHCVAVLLNARHALNPASCFYRNKKPHTPYAVLFDTSDCESSTHTKMFSIDKFIVHPDYNINTLGDDLAVIRLDRGVPFSIFAQPICMPQPWEGPTTFVATNVDLIGYDGQDGKKMHSLRIKTYANIRDKQFCKKSYELITEHQMCGHVEGADLQYGSALVGVRVENGVPKNYYLIGNLMGRFESYLEAPYLFMFIAPYSDWILDNIQAI</sequence>
<keyword evidence="1" id="KW-1015">Disulfide bond</keyword>
<name>A0A6I8VMY8_DROPS</name>
<reference evidence="5" key="2">
    <citation type="submission" date="2025-08" db="UniProtKB">
        <authorList>
            <consortium name="RefSeq"/>
        </authorList>
    </citation>
    <scope>IDENTIFICATION</scope>
    <source>
        <strain evidence="5">MV-25-SWS-2005</strain>
        <tissue evidence="5">Whole body</tissue>
    </source>
</reference>
<evidence type="ECO:0000256" key="2">
    <source>
        <dbReference type="ARBA" id="ARBA00024195"/>
    </source>
</evidence>